<evidence type="ECO:0000256" key="4">
    <source>
        <dbReference type="ARBA" id="ARBA00005533"/>
    </source>
</evidence>
<sequence>MPEPLPDPFYYLTNFQRALDWIGQRYADLLDAEERTFLERFPDLPEASRALFVRMAMRKGGRFRASKLQYAEIGCPRRAAEPLVAAGWLDDDPLLDLDGLASLLKKAELGRLFQLPPRQAQARKGDLLDALRAHGHAPRPASAWLVALGDALYDLLAAPLCERLRLIFFGNLRQDWSTFVLADLGIHRYERVALDAASRGFQCRTDVDDYLRVQRCRERLEAGEPLASLLDDLPASPCASPWIESRRAKLLFLFGQRCERQGEGERALSLYQASSHPGARVRAVRVLERGERTAEALALVERIAAEPRSEEERQQAARILPRLRRRLGLAALPRVGAAPVERLDLCLPRPLGGASVESRVKAHLEQADAPVYYVENTLLVSLFGLLCWEAVFAPLPGAFFHPFHSGPADLHDADFRVRRAALFDACLGRLEHNQHGEAMRRTYQEKHGLQSPFVHWGALTPELLEQALRCLPAAHLRLCFERLLRDIKANRAGLPDLIQFWPEEERYRMVEVKGPGDRLQDNQIRWLDFCGRHGIPVAVCYVRWDDAP</sequence>
<keyword evidence="10" id="KW-0464">Manganese</keyword>
<protein>
    <recommendedName>
        <fullName evidence="5">phosphodiesterase I</fullName>
        <ecNumber evidence="5">3.1.4.1</ecNumber>
    </recommendedName>
</protein>
<dbReference type="OrthoDB" id="9803913at2"/>
<evidence type="ECO:0000256" key="1">
    <source>
        <dbReference type="ARBA" id="ARBA00000983"/>
    </source>
</evidence>
<dbReference type="RefSeq" id="WP_143490306.1">
    <property type="nucleotide sequence ID" value="NZ_VJOY01000026.1"/>
</dbReference>
<dbReference type="InterPro" id="IPR014883">
    <property type="entry name" value="VRR_NUC"/>
</dbReference>
<evidence type="ECO:0000259" key="11">
    <source>
        <dbReference type="SMART" id="SM00990"/>
    </source>
</evidence>
<keyword evidence="8" id="KW-0378">Hydrolase</keyword>
<comment type="catalytic activity">
    <reaction evidence="1">
        <text>Hydrolytically removes 5'-nucleotides successively from the 3'-hydroxy termini of 3'-hydroxy-terminated oligonucleotides.</text>
        <dbReference type="EC" id="3.1.4.1"/>
    </reaction>
</comment>
<dbReference type="PANTHER" id="PTHR15749:SF4">
    <property type="entry name" value="FANCONI-ASSOCIATED NUCLEASE 1"/>
    <property type="match status" value="1"/>
</dbReference>
<dbReference type="GO" id="GO:0004528">
    <property type="term" value="F:phosphodiesterase I activity"/>
    <property type="evidence" value="ECO:0007669"/>
    <property type="project" value="UniProtKB-EC"/>
</dbReference>
<dbReference type="GO" id="GO:0046872">
    <property type="term" value="F:metal ion binding"/>
    <property type="evidence" value="ECO:0007669"/>
    <property type="project" value="UniProtKB-KW"/>
</dbReference>
<keyword evidence="6" id="KW-0540">Nuclease</keyword>
<evidence type="ECO:0000256" key="5">
    <source>
        <dbReference type="ARBA" id="ARBA00012029"/>
    </source>
</evidence>
<dbReference type="GO" id="GO:0036297">
    <property type="term" value="P:interstrand cross-link repair"/>
    <property type="evidence" value="ECO:0007669"/>
    <property type="project" value="InterPro"/>
</dbReference>
<comment type="similarity">
    <text evidence="4">Belongs to the FAN1 family.</text>
</comment>
<proteinExistence type="inferred from homology"/>
<name>A0A553GTU7_9PSED</name>
<evidence type="ECO:0000256" key="10">
    <source>
        <dbReference type="ARBA" id="ARBA00023211"/>
    </source>
</evidence>
<feature type="domain" description="VRR-NUC" evidence="11">
    <location>
        <begin position="430"/>
        <end position="544"/>
    </location>
</feature>
<evidence type="ECO:0000313" key="13">
    <source>
        <dbReference type="Proteomes" id="UP000315235"/>
    </source>
</evidence>
<evidence type="ECO:0000256" key="6">
    <source>
        <dbReference type="ARBA" id="ARBA00022722"/>
    </source>
</evidence>
<dbReference type="Pfam" id="PF08774">
    <property type="entry name" value="VRR_NUC"/>
    <property type="match status" value="1"/>
</dbReference>
<dbReference type="SMART" id="SM00990">
    <property type="entry name" value="VRR_NUC"/>
    <property type="match status" value="1"/>
</dbReference>
<accession>A0A553GTU7</accession>
<dbReference type="EMBL" id="VJOY01000026">
    <property type="protein sequence ID" value="TRX72881.1"/>
    <property type="molecule type" value="Genomic_DNA"/>
</dbReference>
<comment type="cofactor">
    <cofactor evidence="3">
        <name>Mg(2+)</name>
        <dbReference type="ChEBI" id="CHEBI:18420"/>
    </cofactor>
</comment>
<dbReference type="Proteomes" id="UP000315235">
    <property type="component" value="Unassembled WGS sequence"/>
</dbReference>
<dbReference type="Gene3D" id="3.40.1350.10">
    <property type="match status" value="1"/>
</dbReference>
<dbReference type="GO" id="GO:0003676">
    <property type="term" value="F:nucleic acid binding"/>
    <property type="evidence" value="ECO:0007669"/>
    <property type="project" value="InterPro"/>
</dbReference>
<evidence type="ECO:0000256" key="8">
    <source>
        <dbReference type="ARBA" id="ARBA00022801"/>
    </source>
</evidence>
<organism evidence="12 13">
    <name type="scientific">Pseudomonas mangiferae</name>
    <dbReference type="NCBI Taxonomy" id="2593654"/>
    <lineage>
        <taxon>Bacteria</taxon>
        <taxon>Pseudomonadati</taxon>
        <taxon>Pseudomonadota</taxon>
        <taxon>Gammaproteobacteria</taxon>
        <taxon>Pseudomonadales</taxon>
        <taxon>Pseudomonadaceae</taxon>
        <taxon>Pseudomonas</taxon>
    </lineage>
</organism>
<keyword evidence="9" id="KW-0460">Magnesium</keyword>
<dbReference type="InterPro" id="IPR049125">
    <property type="entry name" value="FAN1-like_WH"/>
</dbReference>
<keyword evidence="13" id="KW-1185">Reference proteome</keyword>
<dbReference type="EC" id="3.1.4.1" evidence="5"/>
<dbReference type="InterPro" id="IPR011856">
    <property type="entry name" value="tRNA_endonuc-like_dom_sf"/>
</dbReference>
<dbReference type="PANTHER" id="PTHR15749">
    <property type="entry name" value="FANCONI-ASSOCIATED NUCLEASE 1"/>
    <property type="match status" value="1"/>
</dbReference>
<dbReference type="InterPro" id="IPR033315">
    <property type="entry name" value="Fan1-like"/>
</dbReference>
<evidence type="ECO:0000256" key="7">
    <source>
        <dbReference type="ARBA" id="ARBA00022723"/>
    </source>
</evidence>
<comment type="caution">
    <text evidence="12">The sequence shown here is derived from an EMBL/GenBank/DDBJ whole genome shotgun (WGS) entry which is preliminary data.</text>
</comment>
<gene>
    <name evidence="12" type="ORF">FM069_20710</name>
</gene>
<evidence type="ECO:0000313" key="12">
    <source>
        <dbReference type="EMBL" id="TRX72881.1"/>
    </source>
</evidence>
<dbReference type="FunFam" id="3.40.1350.10:FF:000024">
    <property type="entry name" value="Fanconi-associated nuclease"/>
    <property type="match status" value="1"/>
</dbReference>
<dbReference type="InterPro" id="IPR040603">
    <property type="entry name" value="FAN1_SAP_bact"/>
</dbReference>
<evidence type="ECO:0000256" key="2">
    <source>
        <dbReference type="ARBA" id="ARBA00001936"/>
    </source>
</evidence>
<evidence type="ECO:0000256" key="9">
    <source>
        <dbReference type="ARBA" id="ARBA00022842"/>
    </source>
</evidence>
<dbReference type="Pfam" id="PF18081">
    <property type="entry name" value="FANC_SAP"/>
    <property type="match status" value="1"/>
</dbReference>
<keyword evidence="7" id="KW-0479">Metal-binding</keyword>
<dbReference type="AlphaFoldDB" id="A0A553GTU7"/>
<reference evidence="12 13" key="1">
    <citation type="submission" date="2019-07" db="EMBL/GenBank/DDBJ databases">
        <title>Pseudomonas mangiferae sp. nov., isolated from bark of mango tree in Thailand.</title>
        <authorList>
            <person name="Srisuk N."/>
            <person name="Anurat P."/>
        </authorList>
    </citation>
    <scope>NUCLEOTIDE SEQUENCE [LARGE SCALE GENOMIC DNA]</scope>
    <source>
        <strain evidence="12 13">DMKU_BBB3-04</strain>
    </source>
</reference>
<evidence type="ECO:0000256" key="3">
    <source>
        <dbReference type="ARBA" id="ARBA00001946"/>
    </source>
</evidence>
<comment type="cofactor">
    <cofactor evidence="2">
        <name>Mn(2+)</name>
        <dbReference type="ChEBI" id="CHEBI:29035"/>
    </cofactor>
</comment>
<dbReference type="Pfam" id="PF21315">
    <property type="entry name" value="FAN1_HTH"/>
    <property type="match status" value="1"/>
</dbReference>